<dbReference type="Pfam" id="PF19291">
    <property type="entry name" value="TREH_N"/>
    <property type="match status" value="1"/>
</dbReference>
<dbReference type="RefSeq" id="WP_126579873.1">
    <property type="nucleotide sequence ID" value="NZ_BIFR01000001.1"/>
</dbReference>
<name>A0A401ZZF2_9CHLR</name>
<gene>
    <name evidence="3" type="ORF">KTT_20940</name>
</gene>
<keyword evidence="4" id="KW-1185">Reference proteome</keyword>
<feature type="domain" description="GH15-like" evidence="1">
    <location>
        <begin position="241"/>
        <end position="604"/>
    </location>
</feature>
<dbReference type="Proteomes" id="UP000287352">
    <property type="component" value="Unassembled WGS sequence"/>
</dbReference>
<dbReference type="InterPro" id="IPR012341">
    <property type="entry name" value="6hp_glycosidase-like_sf"/>
</dbReference>
<dbReference type="AlphaFoldDB" id="A0A401ZZF2"/>
<proteinExistence type="predicted"/>
<comment type="caution">
    <text evidence="3">The sequence shown here is derived from an EMBL/GenBank/DDBJ whole genome shotgun (WGS) entry which is preliminary data.</text>
</comment>
<dbReference type="Pfam" id="PF00723">
    <property type="entry name" value="Glyco_hydro_15"/>
    <property type="match status" value="1"/>
</dbReference>
<dbReference type="EMBL" id="BIFR01000001">
    <property type="protein sequence ID" value="GCE12235.1"/>
    <property type="molecule type" value="Genomic_DNA"/>
</dbReference>
<evidence type="ECO:0000313" key="3">
    <source>
        <dbReference type="EMBL" id="GCE12235.1"/>
    </source>
</evidence>
<protein>
    <submittedName>
        <fullName evidence="3">Glucoamylase</fullName>
    </submittedName>
</protein>
<dbReference type="PANTHER" id="PTHR31616:SF0">
    <property type="entry name" value="GLUCAN 1,4-ALPHA-GLUCOSIDASE"/>
    <property type="match status" value="1"/>
</dbReference>
<dbReference type="InterPro" id="IPR008928">
    <property type="entry name" value="6-hairpin_glycosidase_sf"/>
</dbReference>
<feature type="domain" description="Trehalase-like N-terminal" evidence="2">
    <location>
        <begin position="7"/>
        <end position="162"/>
    </location>
</feature>
<dbReference type="PANTHER" id="PTHR31616">
    <property type="entry name" value="TREHALASE"/>
    <property type="match status" value="1"/>
</dbReference>
<dbReference type="InterPro" id="IPR045582">
    <property type="entry name" value="Trehalase-like_N"/>
</dbReference>
<dbReference type="GO" id="GO:0004553">
    <property type="term" value="F:hydrolase activity, hydrolyzing O-glycosyl compounds"/>
    <property type="evidence" value="ECO:0007669"/>
    <property type="project" value="TreeGrafter"/>
</dbReference>
<dbReference type="Gene3D" id="1.50.10.10">
    <property type="match status" value="1"/>
</dbReference>
<accession>A0A401ZZF2</accession>
<dbReference type="OrthoDB" id="3902805at2"/>
<organism evidence="3 4">
    <name type="scientific">Tengunoibacter tsumagoiensis</name>
    <dbReference type="NCBI Taxonomy" id="2014871"/>
    <lineage>
        <taxon>Bacteria</taxon>
        <taxon>Bacillati</taxon>
        <taxon>Chloroflexota</taxon>
        <taxon>Ktedonobacteria</taxon>
        <taxon>Ktedonobacterales</taxon>
        <taxon>Dictyobacteraceae</taxon>
        <taxon>Tengunoibacter</taxon>
    </lineage>
</organism>
<dbReference type="SUPFAM" id="SSF48208">
    <property type="entry name" value="Six-hairpin glycosidases"/>
    <property type="match status" value="1"/>
</dbReference>
<dbReference type="InterPro" id="IPR011613">
    <property type="entry name" value="GH15-like"/>
</dbReference>
<reference evidence="4" key="1">
    <citation type="submission" date="2018-12" db="EMBL/GenBank/DDBJ databases">
        <title>Tengunoibacter tsumagoiensis gen. nov., sp. nov., Dictyobacter kobayashii sp. nov., D. alpinus sp. nov., and D. joshuensis sp. nov. and description of Dictyobacteraceae fam. nov. within the order Ktedonobacterales isolated from Tengu-no-mugimeshi.</title>
        <authorList>
            <person name="Wang C.M."/>
            <person name="Zheng Y."/>
            <person name="Sakai Y."/>
            <person name="Toyoda A."/>
            <person name="Minakuchi Y."/>
            <person name="Abe K."/>
            <person name="Yokota A."/>
            <person name="Yabe S."/>
        </authorList>
    </citation>
    <scope>NUCLEOTIDE SEQUENCE [LARGE SCALE GENOMIC DNA]</scope>
    <source>
        <strain evidence="4">Uno3</strain>
    </source>
</reference>
<sequence length="618" mass="70482">MVQQIPLQGRDATYQPIEDYGVIGDLHTVALVGKNGSIDWCCIPRFDSPSVFGALLDVKKGGHFRISPMVSPAQPMRHTQLYLPETNILITRFLTNDGVGEITDFMPIKNTPNHKLQHHIIRAVHVVRGSLTFTIECKPAFNYARDSHSVRIAAHGAIFNSTDLHLGLASTIPLTDDGTGGVAATFTLHTDQWAYFILESARDHTIEPEPIYAANYEKVFHETMQYWQNWLSQCQYQGRWRERVHRSALVLKLLTYAPTGAIVAAPTTSLPETIGGTRNWDYRYTWLRDASFTLYSLLILGFYQEAEAFMGWLDARCHELKENGSLQPMYTIDGGHDLQEIELSHLEGYRQSRPVRIGNGAYKQKQLDIYGELMDSIYIFDRHQDISYDLWQQIRRLLSWLGNHWQDADEGIWEVRGGQQQFVHSRVMSWVAFDRALRIARHRGLPAPLEEWEKISSQIYEEIMQKGWNEKKRSFVQYYGSDAVDASSLLMVLTKFTGPTDPRMLETLERIQRELTSDSHVYRYDPKRAADDGLGSTEGTFSPCSFWFAEALARAGRLPEARLILEKMLTYSNHVGLYAEEIGSTGEALGNFPQAFTHLSLISTCYNMDRALNGTLLR</sequence>
<evidence type="ECO:0000313" key="4">
    <source>
        <dbReference type="Proteomes" id="UP000287352"/>
    </source>
</evidence>
<dbReference type="GO" id="GO:0005975">
    <property type="term" value="P:carbohydrate metabolic process"/>
    <property type="evidence" value="ECO:0007669"/>
    <property type="project" value="InterPro"/>
</dbReference>
<evidence type="ECO:0000259" key="2">
    <source>
        <dbReference type="Pfam" id="PF19291"/>
    </source>
</evidence>
<evidence type="ECO:0000259" key="1">
    <source>
        <dbReference type="Pfam" id="PF00723"/>
    </source>
</evidence>